<keyword evidence="20" id="KW-0158">Chromosome</keyword>
<keyword evidence="18 20" id="KW-0511">Multifunctional enzyme</keyword>
<comment type="similarity">
    <text evidence="2 20">Belongs to the DNA2/NAM7 helicase family.</text>
</comment>
<keyword evidence="26" id="KW-1185">Reference proteome</keyword>
<dbReference type="EMBL" id="MLYV02000622">
    <property type="protein sequence ID" value="PSR81327.1"/>
    <property type="molecule type" value="Genomic_DNA"/>
</dbReference>
<dbReference type="GO" id="GO:0046872">
    <property type="term" value="F:metal ion binding"/>
    <property type="evidence" value="ECO:0007669"/>
    <property type="project" value="UniProtKB-UniRule"/>
</dbReference>
<feature type="domain" description="DNA2/NAM7 helicase helicase" evidence="23">
    <location>
        <begin position="724"/>
        <end position="784"/>
    </location>
</feature>
<evidence type="ECO:0000256" key="12">
    <source>
        <dbReference type="ARBA" id="ARBA00022840"/>
    </source>
</evidence>
<dbReference type="GO" id="GO:0003677">
    <property type="term" value="F:DNA binding"/>
    <property type="evidence" value="ECO:0007669"/>
    <property type="project" value="UniProtKB-UniRule"/>
</dbReference>
<keyword evidence="5 20" id="KW-0540">Nuclease</keyword>
<dbReference type="STRING" id="98765.A0A2R6NZH6"/>
<dbReference type="OrthoDB" id="6513042at2759"/>
<evidence type="ECO:0000256" key="7">
    <source>
        <dbReference type="ARBA" id="ARBA00022741"/>
    </source>
</evidence>
<reference evidence="25 26" key="1">
    <citation type="submission" date="2018-02" db="EMBL/GenBank/DDBJ databases">
        <title>Genome sequence of the basidiomycete white-rot fungus Phlebia centrifuga.</title>
        <authorList>
            <person name="Granchi Z."/>
            <person name="Peng M."/>
            <person name="de Vries R.P."/>
            <person name="Hilden K."/>
            <person name="Makela M.R."/>
            <person name="Grigoriev I."/>
            <person name="Riley R."/>
        </authorList>
    </citation>
    <scope>NUCLEOTIDE SEQUENCE [LARGE SCALE GENOMIC DNA]</scope>
    <source>
        <strain evidence="25 26">FBCC195</strain>
    </source>
</reference>
<dbReference type="FunFam" id="3.40.50.300:FF:000789">
    <property type="entry name" value="DNA replication ATP-dependent helicase/nuclease DNA2"/>
    <property type="match status" value="1"/>
</dbReference>
<gene>
    <name evidence="25" type="ORF">PHLCEN_2v6406</name>
</gene>
<keyword evidence="14 20" id="KW-0411">Iron-sulfur</keyword>
<evidence type="ECO:0000256" key="10">
    <source>
        <dbReference type="ARBA" id="ARBA00022801"/>
    </source>
</evidence>
<dbReference type="GO" id="GO:0071932">
    <property type="term" value="P:replication fork reversal"/>
    <property type="evidence" value="ECO:0007669"/>
    <property type="project" value="TreeGrafter"/>
</dbReference>
<feature type="region of interest" description="Disordered" evidence="21">
    <location>
        <begin position="1059"/>
        <end position="1098"/>
    </location>
</feature>
<dbReference type="Proteomes" id="UP000186601">
    <property type="component" value="Unassembled WGS sequence"/>
</dbReference>
<comment type="function">
    <text evidence="20">Key enzyme involved in DNA replication and DNA repair. Involved in Okazaki fragments processing by cleaving long flaps that escape FEN1: flaps that are longer than 27 nucleotides are coated by replication protein A complex (RPA), leading to recruit DNA2 which cleaves the flap until it is too short to bind RPA and becomes a substrate for FEN1. Also involved in 5'-end resection of DNA during double-strand break (DSB) repair by mediating the cleavage of 5'-ssDNA.</text>
</comment>
<feature type="compositionally biased region" description="Basic and acidic residues" evidence="21">
    <location>
        <begin position="1081"/>
        <end position="1090"/>
    </location>
</feature>
<evidence type="ECO:0000256" key="5">
    <source>
        <dbReference type="ARBA" id="ARBA00022722"/>
    </source>
</evidence>
<keyword evidence="11 20" id="KW-0347">Helicase</keyword>
<comment type="cofactor">
    <cofactor evidence="1">
        <name>[4Fe-4S] cluster</name>
        <dbReference type="ChEBI" id="CHEBI:49883"/>
    </cofactor>
</comment>
<evidence type="ECO:0000256" key="18">
    <source>
        <dbReference type="ARBA" id="ARBA00023268"/>
    </source>
</evidence>
<dbReference type="GO" id="GO:0016887">
    <property type="term" value="F:ATP hydrolysis activity"/>
    <property type="evidence" value="ECO:0007669"/>
    <property type="project" value="RHEA"/>
</dbReference>
<evidence type="ECO:0000256" key="11">
    <source>
        <dbReference type="ARBA" id="ARBA00022806"/>
    </source>
</evidence>
<evidence type="ECO:0000313" key="26">
    <source>
        <dbReference type="Proteomes" id="UP000186601"/>
    </source>
</evidence>
<evidence type="ECO:0000256" key="6">
    <source>
        <dbReference type="ARBA" id="ARBA00022723"/>
    </source>
</evidence>
<dbReference type="EC" id="3.6.4.12" evidence="20"/>
<keyword evidence="4 20" id="KW-0235">DNA replication</keyword>
<dbReference type="GO" id="GO:0005634">
    <property type="term" value="C:nucleus"/>
    <property type="evidence" value="ECO:0007669"/>
    <property type="project" value="UniProtKB-SubCell"/>
</dbReference>
<keyword evidence="6 20" id="KW-0479">Metal-binding</keyword>
<dbReference type="SUPFAM" id="SSF52540">
    <property type="entry name" value="P-loop containing nucleoside triphosphate hydrolases"/>
    <property type="match status" value="1"/>
</dbReference>
<dbReference type="InterPro" id="IPR045055">
    <property type="entry name" value="DNA2/NAM7-like"/>
</dbReference>
<dbReference type="GO" id="GO:0006281">
    <property type="term" value="P:DNA repair"/>
    <property type="evidence" value="ECO:0007669"/>
    <property type="project" value="UniProtKB-KW"/>
</dbReference>
<dbReference type="CDD" id="cd18808">
    <property type="entry name" value="SF1_C_Upf1"/>
    <property type="match status" value="1"/>
</dbReference>
<evidence type="ECO:0000256" key="8">
    <source>
        <dbReference type="ARBA" id="ARBA00022759"/>
    </source>
</evidence>
<evidence type="ECO:0000256" key="13">
    <source>
        <dbReference type="ARBA" id="ARBA00023004"/>
    </source>
</evidence>
<name>A0A2R6NZH6_9APHY</name>
<dbReference type="GO" id="GO:0033567">
    <property type="term" value="P:DNA replication, Okazaki fragment processing"/>
    <property type="evidence" value="ECO:0007669"/>
    <property type="project" value="UniProtKB-UniRule"/>
</dbReference>
<feature type="domain" description="DNA replication factor Dna2 N-terminal" evidence="22">
    <location>
        <begin position="36"/>
        <end position="226"/>
    </location>
</feature>
<dbReference type="GO" id="GO:0005694">
    <property type="term" value="C:chromosome"/>
    <property type="evidence" value="ECO:0007669"/>
    <property type="project" value="UniProtKB-SubCell"/>
</dbReference>
<dbReference type="GO" id="GO:0017116">
    <property type="term" value="F:single-stranded DNA helicase activity"/>
    <property type="evidence" value="ECO:0007669"/>
    <property type="project" value="UniProtKB-UniRule"/>
</dbReference>
<dbReference type="GO" id="GO:0051539">
    <property type="term" value="F:4 iron, 4 sulfur cluster binding"/>
    <property type="evidence" value="ECO:0007669"/>
    <property type="project" value="UniProtKB-UniRule"/>
</dbReference>
<keyword evidence="12 20" id="KW-0067">ATP-binding</keyword>
<evidence type="ECO:0000256" key="15">
    <source>
        <dbReference type="ARBA" id="ARBA00023125"/>
    </source>
</evidence>
<organism evidence="25 26">
    <name type="scientific">Hermanssonia centrifuga</name>
    <dbReference type="NCBI Taxonomy" id="98765"/>
    <lineage>
        <taxon>Eukaryota</taxon>
        <taxon>Fungi</taxon>
        <taxon>Dikarya</taxon>
        <taxon>Basidiomycota</taxon>
        <taxon>Agaricomycotina</taxon>
        <taxon>Agaricomycetes</taxon>
        <taxon>Polyporales</taxon>
        <taxon>Meruliaceae</taxon>
        <taxon>Hermanssonia</taxon>
    </lineage>
</organism>
<keyword evidence="17 20" id="KW-0539">Nucleus</keyword>
<keyword evidence="3 20" id="KW-0004">4Fe-4S</keyword>
<proteinExistence type="inferred from homology"/>
<dbReference type="InterPro" id="IPR027417">
    <property type="entry name" value="P-loop_NTPase"/>
</dbReference>
<dbReference type="PANTHER" id="PTHR10887">
    <property type="entry name" value="DNA2/NAM7 HELICASE FAMILY"/>
    <property type="match status" value="1"/>
</dbReference>
<evidence type="ECO:0000313" key="25">
    <source>
        <dbReference type="EMBL" id="PSR81327.1"/>
    </source>
</evidence>
<dbReference type="PANTHER" id="PTHR10887:SF433">
    <property type="entry name" value="DNA REPLICATION ATP-DEPENDENT HELICASE_NUCLEASE DNA2"/>
    <property type="match status" value="1"/>
</dbReference>
<evidence type="ECO:0000256" key="3">
    <source>
        <dbReference type="ARBA" id="ARBA00022485"/>
    </source>
</evidence>
<keyword evidence="7 20" id="KW-0547">Nucleotide-binding</keyword>
<evidence type="ECO:0000256" key="16">
    <source>
        <dbReference type="ARBA" id="ARBA00023204"/>
    </source>
</evidence>
<dbReference type="Pfam" id="PF13086">
    <property type="entry name" value="AAA_11"/>
    <property type="match status" value="2"/>
</dbReference>
<evidence type="ECO:0000256" key="4">
    <source>
        <dbReference type="ARBA" id="ARBA00022705"/>
    </source>
</evidence>
<keyword evidence="9 20" id="KW-0227">DNA damage</keyword>
<evidence type="ECO:0000259" key="23">
    <source>
        <dbReference type="Pfam" id="PF13086"/>
    </source>
</evidence>
<evidence type="ECO:0000256" key="21">
    <source>
        <dbReference type="SAM" id="MobiDB-lite"/>
    </source>
</evidence>
<keyword evidence="8" id="KW-0255">Endonuclease</keyword>
<sequence length="1122" mass="125176">MTCIATMYLFQCEGRDTAEQTKLLNVNDESSYFCDVVNAIGRFEVPPSSSSATPLPTIEVTSKANLVVHHPDILITATSLSNAPQCRRKPLLQNFVRSTSEATPALVWGNILHEVMQTCLSEQCWDDRFIDARIAEVSQRCLGELLKIGVNLDQAKREVKARASGLQTFAQRYISQAPKEAAVLVNTRSERGQKSLLAISQLIDVEEDIWSPTYGLKGKLDASVQAVITDMDESSNPFAKARPTATTTSVKVPLEIKTGRAVAGMEHRAQTMLYTLLMAERYETEVPSGLLYYTQSEEVVRVPAARNEIKALIMARNEMAIYMMRRANTGGTSGKTGDAVPDVEASVEPEPFLPPTIDDVRTCGKCYVVDTCMLYRRAVENVVDDSSPISDIYDLKTSHLTPTQGEFFKKWEALISLEEQDLVRFKKELWTMGAAEREEKGRCFSNMVLDTSQSPAVKLPPTPTPTLKQEAKIHQFTYAFRKASSSAGQGSLLNGHMGIGDAVTVSVEPDLIAFVRGYILNLTPEEVVLGVDHALSIHDIRKRRPRVGPVVFRIDRDELFGGMGRIRGNLAQLFYADGDTRRLELVVDLRSPVFDPLEGPIVPEHEPLSKVVAKLNNNQQEAMRRVLGARDYALILGMPGTGKTTVVSAIIKALVCMGKSVLLTSYTHSAVDTILLKLKDDADFGILRLGNVDKVHPDIHQYTLSARRTATNIEQLEYQVMTPPVVATTCLSIDHPLFSRRKFDYCIVDEASQITLPTCLGPLRYADKFVLVGDHFQLPPLVRSRDARKGGLDVSLFRRLSEAHPHAVVDLVDQYRMNEDIMLLSNKLIYSNRLRCGSSEVAKQGLVIPERSFIQNLHSSSDRPKCDCWIEKLLDERFESPLLWLLYVLAQGLSFFSSCNAVFVDTDSVPALDSRVGDLVQNVTEARLVHQILESLVRSGIAEDRIGIISLYRQQLKLLSHLLQDYNGVEMLTADRSQGRDKDCIIISMVRSNETGQIGDLLKDWRRINVSFTRARSKLIIFGSRKTLQSAPLMEEFFSLMDERGWILKLPPGADKLHASLVGSPRKRPLDEASHTSSMDSKLEESESPRLQKKARKSVLTEEGLLRGRAILKDLVNERHGH</sequence>
<dbReference type="Pfam" id="PF13087">
    <property type="entry name" value="AAA_12"/>
    <property type="match status" value="1"/>
</dbReference>
<keyword evidence="10 20" id="KW-0378">Hydrolase</keyword>
<dbReference type="InterPro" id="IPR041677">
    <property type="entry name" value="DNA2/NAM7_AAA_11"/>
</dbReference>
<feature type="domain" description="DNA2/NAM7 helicase helicase" evidence="23">
    <location>
        <begin position="614"/>
        <end position="707"/>
    </location>
</feature>
<keyword evidence="16 20" id="KW-0234">DNA repair</keyword>
<keyword evidence="13 20" id="KW-0408">Iron</keyword>
<evidence type="ECO:0000256" key="9">
    <source>
        <dbReference type="ARBA" id="ARBA00022763"/>
    </source>
</evidence>
<evidence type="ECO:0000256" key="19">
    <source>
        <dbReference type="ARBA" id="ARBA00047995"/>
    </source>
</evidence>
<evidence type="ECO:0000256" key="14">
    <source>
        <dbReference type="ARBA" id="ARBA00023014"/>
    </source>
</evidence>
<comment type="caution">
    <text evidence="25">The sequence shown here is derived from an EMBL/GenBank/DDBJ whole genome shotgun (WGS) entry which is preliminary data.</text>
</comment>
<comment type="subcellular location">
    <subcellularLocation>
        <location evidence="20">Nucleus</location>
    </subcellularLocation>
    <subcellularLocation>
        <location evidence="20">Chromosome</location>
    </subcellularLocation>
</comment>
<accession>A0A2R6NZH6</accession>
<dbReference type="AlphaFoldDB" id="A0A2R6NZH6"/>
<dbReference type="InterPro" id="IPR014808">
    <property type="entry name" value="DNA_replication_fac_Dna2_N"/>
</dbReference>
<feature type="domain" description="DNA2/NAM7 helicase-like C-terminal" evidence="24">
    <location>
        <begin position="792"/>
        <end position="1025"/>
    </location>
</feature>
<dbReference type="CDD" id="cd18041">
    <property type="entry name" value="DEXXQc_DNA2"/>
    <property type="match status" value="1"/>
</dbReference>
<evidence type="ECO:0000256" key="17">
    <source>
        <dbReference type="ARBA" id="ARBA00023242"/>
    </source>
</evidence>
<evidence type="ECO:0000256" key="1">
    <source>
        <dbReference type="ARBA" id="ARBA00001966"/>
    </source>
</evidence>
<dbReference type="GO" id="GO:0005524">
    <property type="term" value="F:ATP binding"/>
    <property type="evidence" value="ECO:0007669"/>
    <property type="project" value="UniProtKB-UniRule"/>
</dbReference>
<comment type="catalytic activity">
    <reaction evidence="19 20">
        <text>ATP + H2O = ADP + phosphate + H(+)</text>
        <dbReference type="Rhea" id="RHEA:13065"/>
        <dbReference type="ChEBI" id="CHEBI:15377"/>
        <dbReference type="ChEBI" id="CHEBI:15378"/>
        <dbReference type="ChEBI" id="CHEBI:30616"/>
        <dbReference type="ChEBI" id="CHEBI:43474"/>
        <dbReference type="ChEBI" id="CHEBI:456216"/>
        <dbReference type="EC" id="3.6.4.12"/>
    </reaction>
</comment>
<protein>
    <recommendedName>
        <fullName evidence="20">DNA replication ATP-dependent helicase/nuclease</fullName>
        <ecNumber evidence="20">3.1.-.-</ecNumber>
        <ecNumber evidence="20">3.6.4.12</ecNumber>
    </recommendedName>
</protein>
<evidence type="ECO:0000259" key="24">
    <source>
        <dbReference type="Pfam" id="PF13087"/>
    </source>
</evidence>
<dbReference type="FunFam" id="3.40.50.300:FF:001170">
    <property type="entry name" value="DNA replication helicase Dna2"/>
    <property type="match status" value="1"/>
</dbReference>
<dbReference type="InterPro" id="IPR011604">
    <property type="entry name" value="PDDEXK-like_dom_sf"/>
</dbReference>
<dbReference type="GO" id="GO:0005737">
    <property type="term" value="C:cytoplasm"/>
    <property type="evidence" value="ECO:0007669"/>
    <property type="project" value="TreeGrafter"/>
</dbReference>
<dbReference type="Gene3D" id="3.90.320.10">
    <property type="match status" value="1"/>
</dbReference>
<dbReference type="InterPro" id="IPR026851">
    <property type="entry name" value="Dna2/JHS1_DEXXQ-box"/>
</dbReference>
<dbReference type="EC" id="3.1.-.-" evidence="20"/>
<evidence type="ECO:0000259" key="22">
    <source>
        <dbReference type="Pfam" id="PF08696"/>
    </source>
</evidence>
<evidence type="ECO:0000256" key="20">
    <source>
        <dbReference type="RuleBase" id="RU367041"/>
    </source>
</evidence>
<dbReference type="InterPro" id="IPR047187">
    <property type="entry name" value="SF1_C_Upf1"/>
</dbReference>
<dbReference type="InterPro" id="IPR041679">
    <property type="entry name" value="DNA2/NAM7-like_C"/>
</dbReference>
<dbReference type="Gene3D" id="3.40.50.300">
    <property type="entry name" value="P-loop containing nucleotide triphosphate hydrolases"/>
    <property type="match status" value="2"/>
</dbReference>
<dbReference type="CDD" id="cd22318">
    <property type="entry name" value="DNA2_N-like"/>
    <property type="match status" value="1"/>
</dbReference>
<evidence type="ECO:0000256" key="2">
    <source>
        <dbReference type="ARBA" id="ARBA00007913"/>
    </source>
</evidence>
<dbReference type="Pfam" id="PF08696">
    <property type="entry name" value="Dna2"/>
    <property type="match status" value="1"/>
</dbReference>
<keyword evidence="15 20" id="KW-0238">DNA-binding</keyword>
<dbReference type="GO" id="GO:0017108">
    <property type="term" value="F:5'-flap endonuclease activity"/>
    <property type="evidence" value="ECO:0007669"/>
    <property type="project" value="UniProtKB-UniRule"/>
</dbReference>